<evidence type="ECO:0000313" key="1">
    <source>
        <dbReference type="EMBL" id="OLP77597.1"/>
    </source>
</evidence>
<proteinExistence type="predicted"/>
<accession>A0A1Q9C3V1</accession>
<dbReference type="AlphaFoldDB" id="A0A1Q9C3V1"/>
<dbReference type="OrthoDB" id="441797at2759"/>
<organism evidence="1 2">
    <name type="scientific">Symbiodinium microadriaticum</name>
    <name type="common">Dinoflagellate</name>
    <name type="synonym">Zooxanthella microadriatica</name>
    <dbReference type="NCBI Taxonomy" id="2951"/>
    <lineage>
        <taxon>Eukaryota</taxon>
        <taxon>Sar</taxon>
        <taxon>Alveolata</taxon>
        <taxon>Dinophyceae</taxon>
        <taxon>Suessiales</taxon>
        <taxon>Symbiodiniaceae</taxon>
        <taxon>Symbiodinium</taxon>
    </lineage>
</organism>
<dbReference type="Proteomes" id="UP000186817">
    <property type="component" value="Unassembled WGS sequence"/>
</dbReference>
<sequence length="518" mass="56791">VEVSQAAEFFGKLLFDDTKGWPLTDAGYQSSRSCIVDLGRGPFSGLLASGKQEKSNLLDRDTEMQYVVKKVAARAKDLKGCVNSDKTASPALLVAQAPGSGKSHFLAELGEKIQSLPDLEGQEQKPIVSAFTYNSAMSSKLTHGSFTNNIDVDLALRVLYGAAHHMTRAGLHCTSWMGFLDAINAAVSSNSILASLVNLNFVVKILRYWYGARPLVILADEVGKSDDEGLVRNRLCQLMDSWAGQVYVVMSALSDYEGTLGMFNKSNREVEFQILPVLGVDTFDKFQSVLTDLDRDSRSNTQKAILRYRIGLAWGATAGYARAVEKLTDHLRSSDGLSSGSVIGSIAKLGELGMDMSLPPRFKAEELEALLQSWESVDCPFQQLSQVIGIMSLRPGMYRGSVLVEPRSFETPQQQTKYLPTVAAWHAASWFETSLHLVQSFPRSQKLWHMMGKAYLAKRAAIESSNQTIMKQAAAYFTEVTGAVGVMLAIVKLHDKLPQALKTDCQSFLDIGFNDSLA</sequence>
<reference evidence="1 2" key="1">
    <citation type="submission" date="2016-02" db="EMBL/GenBank/DDBJ databases">
        <title>Genome analysis of coral dinoflagellate symbionts highlights evolutionary adaptations to a symbiotic lifestyle.</title>
        <authorList>
            <person name="Aranda M."/>
            <person name="Li Y."/>
            <person name="Liew Y.J."/>
            <person name="Baumgarten S."/>
            <person name="Simakov O."/>
            <person name="Wilson M."/>
            <person name="Piel J."/>
            <person name="Ashoor H."/>
            <person name="Bougouffa S."/>
            <person name="Bajic V.B."/>
            <person name="Ryu T."/>
            <person name="Ravasi T."/>
            <person name="Bayer T."/>
            <person name="Micklem G."/>
            <person name="Kim H."/>
            <person name="Bhak J."/>
            <person name="Lajeunesse T.C."/>
            <person name="Voolstra C.R."/>
        </authorList>
    </citation>
    <scope>NUCLEOTIDE SEQUENCE [LARGE SCALE GENOMIC DNA]</scope>
    <source>
        <strain evidence="1 2">CCMP2467</strain>
    </source>
</reference>
<dbReference type="EMBL" id="LSRX01001739">
    <property type="protein sequence ID" value="OLP77597.1"/>
    <property type="molecule type" value="Genomic_DNA"/>
</dbReference>
<comment type="caution">
    <text evidence="1">The sequence shown here is derived from an EMBL/GenBank/DDBJ whole genome shotgun (WGS) entry which is preliminary data.</text>
</comment>
<protein>
    <submittedName>
        <fullName evidence="1">Uncharacterized protein</fullName>
    </submittedName>
</protein>
<evidence type="ECO:0000313" key="2">
    <source>
        <dbReference type="Proteomes" id="UP000186817"/>
    </source>
</evidence>
<gene>
    <name evidence="1" type="ORF">AK812_SmicGene42333</name>
</gene>
<name>A0A1Q9C3V1_SYMMI</name>
<feature type="non-terminal residue" evidence="1">
    <location>
        <position position="1"/>
    </location>
</feature>
<keyword evidence="2" id="KW-1185">Reference proteome</keyword>